<evidence type="ECO:0000313" key="2">
    <source>
        <dbReference type="Proteomes" id="UP000001631"/>
    </source>
</evidence>
<dbReference type="InParanoid" id="C0NHK5"/>
<protein>
    <recommendedName>
        <fullName evidence="3">C2H2-type domain-containing protein</fullName>
    </recommendedName>
</protein>
<name>C0NHK5_AJECG</name>
<dbReference type="EMBL" id="GG663365">
    <property type="protein sequence ID" value="EEH09290.1"/>
    <property type="molecule type" value="Genomic_DNA"/>
</dbReference>
<keyword evidence="2" id="KW-1185">Reference proteome</keyword>
<evidence type="ECO:0008006" key="3">
    <source>
        <dbReference type="Google" id="ProtNLM"/>
    </source>
</evidence>
<sequence>MVKQESPSLSSLRRGVGASSIVSDGTSSSRNSCGICYTEVNLKTSAALQEHLEKAHFYCGSCRWFAESAELLVQHNESIHRMCVDCAKVVSNGRGICEHLTKYNLRTIKCYCCDATFISVSSMFYHLENESCPSGINRQDIEKLTTYYLNYLQYQGVFLYYCGRCRRPFRSMFDLLRHVEDVPCMRLGLYGRGSLIDYIATNIGSLTKSPIERNDTAAVRTTLPDSKENEEFIIKSDSDSIRGNKAKETGNNEGGLIPRIIITRVDGSTIKW</sequence>
<organism evidence="1 2">
    <name type="scientific">Ajellomyces capsulatus (strain G186AR / H82 / ATCC MYA-2454 / RMSCC 2432)</name>
    <name type="common">Darling's disease fungus</name>
    <name type="synonym">Histoplasma capsulatum</name>
    <dbReference type="NCBI Taxonomy" id="447093"/>
    <lineage>
        <taxon>Eukaryota</taxon>
        <taxon>Fungi</taxon>
        <taxon>Dikarya</taxon>
        <taxon>Ascomycota</taxon>
        <taxon>Pezizomycotina</taxon>
        <taxon>Eurotiomycetes</taxon>
        <taxon>Eurotiomycetidae</taxon>
        <taxon>Onygenales</taxon>
        <taxon>Ajellomycetaceae</taxon>
        <taxon>Histoplasma</taxon>
    </lineage>
</organism>
<dbReference type="Proteomes" id="UP000001631">
    <property type="component" value="Unassembled WGS sequence"/>
</dbReference>
<gene>
    <name evidence="1" type="ORF">HCBG_02827</name>
</gene>
<dbReference type="GeneID" id="69035843"/>
<proteinExistence type="predicted"/>
<dbReference type="STRING" id="447093.C0NHK5"/>
<dbReference type="RefSeq" id="XP_045289771.1">
    <property type="nucleotide sequence ID" value="XM_045429876.1"/>
</dbReference>
<evidence type="ECO:0000313" key="1">
    <source>
        <dbReference type="EMBL" id="EEH09290.1"/>
    </source>
</evidence>
<accession>C0NHK5</accession>
<dbReference type="HOGENOM" id="CLU_1022947_0_0_1"/>
<dbReference type="AlphaFoldDB" id="C0NHK5"/>
<reference evidence="1" key="1">
    <citation type="submission" date="2009-02" db="EMBL/GenBank/DDBJ databases">
        <title>The Genome Sequence of Ajellomyces capsulatus strain G186AR.</title>
        <authorList>
            <consortium name="The Broad Institute Genome Sequencing Platform"/>
            <person name="Champion M."/>
            <person name="Cuomo C."/>
            <person name="Ma L.-J."/>
            <person name="Henn M.R."/>
            <person name="Sil A."/>
            <person name="Goldman B."/>
            <person name="Young S.K."/>
            <person name="Kodira C.D."/>
            <person name="Zeng Q."/>
            <person name="Koehrsen M."/>
            <person name="Alvarado L."/>
            <person name="Berlin A."/>
            <person name="Borenstein D."/>
            <person name="Chen Z."/>
            <person name="Engels R."/>
            <person name="Freedman E."/>
            <person name="Gellesch M."/>
            <person name="Goldberg J."/>
            <person name="Griggs A."/>
            <person name="Gujja S."/>
            <person name="Heiman D."/>
            <person name="Hepburn T."/>
            <person name="Howarth C."/>
            <person name="Jen D."/>
            <person name="Larson L."/>
            <person name="Lewis B."/>
            <person name="Mehta T."/>
            <person name="Park D."/>
            <person name="Pearson M."/>
            <person name="Roberts A."/>
            <person name="Saif S."/>
            <person name="Shea T."/>
            <person name="Shenoy N."/>
            <person name="Sisk P."/>
            <person name="Stolte C."/>
            <person name="Sykes S."/>
            <person name="Walk T."/>
            <person name="White J."/>
            <person name="Yandava C."/>
            <person name="Klein B."/>
            <person name="McEwen J.G."/>
            <person name="Puccia R."/>
            <person name="Goldman G.H."/>
            <person name="Felipe M.S."/>
            <person name="Nino-Vega G."/>
            <person name="San-Blas G."/>
            <person name="Taylor J."/>
            <person name="Mendoza L."/>
            <person name="Galagan J."/>
            <person name="Nusbaum C."/>
            <person name="Birren B."/>
        </authorList>
    </citation>
    <scope>NUCLEOTIDE SEQUENCE</scope>
    <source>
        <strain evidence="1">G186AR</strain>
    </source>
</reference>
<dbReference type="VEuPathDB" id="FungiDB:I7I50_10116"/>